<reference evidence="8 9" key="1">
    <citation type="submission" date="2016-11" db="EMBL/GenBank/DDBJ databases">
        <authorList>
            <person name="Jaros S."/>
            <person name="Januszkiewicz K."/>
            <person name="Wedrychowicz H."/>
        </authorList>
    </citation>
    <scope>NUCLEOTIDE SEQUENCE [LARGE SCALE GENOMIC DNA]</scope>
    <source>
        <strain evidence="8 9">DSM 9705</strain>
    </source>
</reference>
<dbReference type="STRING" id="1121409.SAMN02745124_02495"/>
<evidence type="ECO:0000259" key="7">
    <source>
        <dbReference type="PROSITE" id="PS50850"/>
    </source>
</evidence>
<feature type="transmembrane region" description="Helical" evidence="6">
    <location>
        <begin position="132"/>
        <end position="155"/>
    </location>
</feature>
<dbReference type="Proteomes" id="UP000184139">
    <property type="component" value="Unassembled WGS sequence"/>
</dbReference>
<sequence>MASPRLAYQIAALTLFRVLVNTGRRFVYPFAPALSRGLEVPLGAITSIIAVSQFSSLLGVFSGPLADRFGYRRVMRSALAMLAVGMLACGLVPTYWPVFVGLVVASLGKVVFDPAIQAFVGSRVPFNRRGRVVGIIETAWAGSTLVGIPALALIIDHIGLSNSFIVMGLLGGLCWLAIPWFIPADRVEEPAGFTRVPLLAMLARLVRIRSAAGMLIFGFFISIANDGLFVVYGAWFEHDFQIGIVALGFSTIAIGSAELIGESMVALFADRIGIKRATIGGFSLAACAYLLLPVIGQTLALAMVGMFLLFLCYEFAIVSSFSLSTELVPEARATMMAGFYATAGVGRMVGVLLGGLAWEAGGIQLVCWLAAGSTGCGVLALLWGLRGWRPA</sequence>
<protein>
    <submittedName>
        <fullName evidence="8">Predicted arabinose efflux permease, MFS family</fullName>
    </submittedName>
</protein>
<feature type="transmembrane region" description="Helical" evidence="6">
    <location>
        <begin position="78"/>
        <end position="96"/>
    </location>
</feature>
<evidence type="ECO:0000313" key="8">
    <source>
        <dbReference type="EMBL" id="SHH90301.1"/>
    </source>
</evidence>
<gene>
    <name evidence="8" type="ORF">SAMN02745124_02495</name>
</gene>
<dbReference type="Gene3D" id="1.20.1250.20">
    <property type="entry name" value="MFS general substrate transporter like domains"/>
    <property type="match status" value="1"/>
</dbReference>
<dbReference type="PANTHER" id="PTHR43124">
    <property type="entry name" value="PURINE EFFLUX PUMP PBUE"/>
    <property type="match status" value="1"/>
</dbReference>
<evidence type="ECO:0000256" key="5">
    <source>
        <dbReference type="ARBA" id="ARBA00023136"/>
    </source>
</evidence>
<proteinExistence type="predicted"/>
<name>A0A1M5WS82_9BACT</name>
<dbReference type="Pfam" id="PF07690">
    <property type="entry name" value="MFS_1"/>
    <property type="match status" value="1"/>
</dbReference>
<dbReference type="InterPro" id="IPR020846">
    <property type="entry name" value="MFS_dom"/>
</dbReference>
<feature type="transmembrane region" description="Helical" evidence="6">
    <location>
        <begin position="273"/>
        <end position="292"/>
    </location>
</feature>
<feature type="transmembrane region" description="Helical" evidence="6">
    <location>
        <begin position="298"/>
        <end position="323"/>
    </location>
</feature>
<keyword evidence="4 6" id="KW-1133">Transmembrane helix</keyword>
<dbReference type="SUPFAM" id="SSF103473">
    <property type="entry name" value="MFS general substrate transporter"/>
    <property type="match status" value="1"/>
</dbReference>
<dbReference type="InterPro" id="IPR050189">
    <property type="entry name" value="MFS_Efflux_Transporters"/>
</dbReference>
<dbReference type="GO" id="GO:0022857">
    <property type="term" value="F:transmembrane transporter activity"/>
    <property type="evidence" value="ECO:0007669"/>
    <property type="project" value="InterPro"/>
</dbReference>
<keyword evidence="5 6" id="KW-0472">Membrane</keyword>
<dbReference type="RefSeq" id="WP_073376471.1">
    <property type="nucleotide sequence ID" value="NZ_FQXS01000014.1"/>
</dbReference>
<feature type="transmembrane region" description="Helical" evidence="6">
    <location>
        <begin position="44"/>
        <end position="66"/>
    </location>
</feature>
<feature type="domain" description="Major facilitator superfamily (MFS) profile" evidence="7">
    <location>
        <begin position="9"/>
        <end position="391"/>
    </location>
</feature>
<dbReference type="EMBL" id="FQXS01000014">
    <property type="protein sequence ID" value="SHH90301.1"/>
    <property type="molecule type" value="Genomic_DNA"/>
</dbReference>
<dbReference type="InterPro" id="IPR011701">
    <property type="entry name" value="MFS"/>
</dbReference>
<accession>A0A1M5WS82</accession>
<keyword evidence="9" id="KW-1185">Reference proteome</keyword>
<dbReference type="OrthoDB" id="152712at2"/>
<keyword evidence="2" id="KW-1003">Cell membrane</keyword>
<feature type="transmembrane region" description="Helical" evidence="6">
    <location>
        <begin position="240"/>
        <end position="261"/>
    </location>
</feature>
<feature type="transmembrane region" description="Helical" evidence="6">
    <location>
        <begin position="335"/>
        <end position="357"/>
    </location>
</feature>
<organism evidence="8 9">
    <name type="scientific">Desulfofustis glycolicus DSM 9705</name>
    <dbReference type="NCBI Taxonomy" id="1121409"/>
    <lineage>
        <taxon>Bacteria</taxon>
        <taxon>Pseudomonadati</taxon>
        <taxon>Thermodesulfobacteriota</taxon>
        <taxon>Desulfobulbia</taxon>
        <taxon>Desulfobulbales</taxon>
        <taxon>Desulfocapsaceae</taxon>
        <taxon>Desulfofustis</taxon>
    </lineage>
</organism>
<keyword evidence="3 6" id="KW-0812">Transmembrane</keyword>
<evidence type="ECO:0000256" key="2">
    <source>
        <dbReference type="ARBA" id="ARBA00022475"/>
    </source>
</evidence>
<evidence type="ECO:0000256" key="4">
    <source>
        <dbReference type="ARBA" id="ARBA00022989"/>
    </source>
</evidence>
<comment type="subcellular location">
    <subcellularLocation>
        <location evidence="1">Cell membrane</location>
        <topology evidence="1">Multi-pass membrane protein</topology>
    </subcellularLocation>
</comment>
<evidence type="ECO:0000256" key="3">
    <source>
        <dbReference type="ARBA" id="ARBA00022692"/>
    </source>
</evidence>
<evidence type="ECO:0000256" key="1">
    <source>
        <dbReference type="ARBA" id="ARBA00004651"/>
    </source>
</evidence>
<feature type="transmembrane region" description="Helical" evidence="6">
    <location>
        <begin position="363"/>
        <end position="385"/>
    </location>
</feature>
<evidence type="ECO:0000313" key="9">
    <source>
        <dbReference type="Proteomes" id="UP000184139"/>
    </source>
</evidence>
<dbReference type="GO" id="GO:0005886">
    <property type="term" value="C:plasma membrane"/>
    <property type="evidence" value="ECO:0007669"/>
    <property type="project" value="UniProtKB-SubCell"/>
</dbReference>
<feature type="transmembrane region" description="Helical" evidence="6">
    <location>
        <begin position="211"/>
        <end position="234"/>
    </location>
</feature>
<dbReference type="PANTHER" id="PTHR43124:SF3">
    <property type="entry name" value="CHLORAMPHENICOL EFFLUX PUMP RV0191"/>
    <property type="match status" value="1"/>
</dbReference>
<dbReference type="PROSITE" id="PS50850">
    <property type="entry name" value="MFS"/>
    <property type="match status" value="1"/>
</dbReference>
<dbReference type="AlphaFoldDB" id="A0A1M5WS82"/>
<dbReference type="InterPro" id="IPR036259">
    <property type="entry name" value="MFS_trans_sf"/>
</dbReference>
<evidence type="ECO:0000256" key="6">
    <source>
        <dbReference type="SAM" id="Phobius"/>
    </source>
</evidence>
<feature type="transmembrane region" description="Helical" evidence="6">
    <location>
        <begin position="161"/>
        <end position="182"/>
    </location>
</feature>